<dbReference type="EMBL" id="KZ825425">
    <property type="protein sequence ID" value="RAH39936.1"/>
    <property type="molecule type" value="Genomic_DNA"/>
</dbReference>
<sequence>MWFTETRQFKADRSPLEAAQYCRQHNSLIAWGNQTQYTPSLDLDPREADPEETLS</sequence>
<gene>
    <name evidence="1" type="ORF">BO95DRAFT_448366</name>
</gene>
<name>A0ACD1FSH4_9EURO</name>
<keyword evidence="2" id="KW-1185">Reference proteome</keyword>
<evidence type="ECO:0000313" key="2">
    <source>
        <dbReference type="Proteomes" id="UP000249057"/>
    </source>
</evidence>
<organism evidence="1 2">
    <name type="scientific">Aspergillus brunneoviolaceus CBS 621.78</name>
    <dbReference type="NCBI Taxonomy" id="1450534"/>
    <lineage>
        <taxon>Eukaryota</taxon>
        <taxon>Fungi</taxon>
        <taxon>Dikarya</taxon>
        <taxon>Ascomycota</taxon>
        <taxon>Pezizomycotina</taxon>
        <taxon>Eurotiomycetes</taxon>
        <taxon>Eurotiomycetidae</taxon>
        <taxon>Eurotiales</taxon>
        <taxon>Aspergillaceae</taxon>
        <taxon>Aspergillus</taxon>
        <taxon>Aspergillus subgen. Circumdati</taxon>
    </lineage>
</organism>
<proteinExistence type="predicted"/>
<dbReference type="Proteomes" id="UP000249057">
    <property type="component" value="Unassembled WGS sequence"/>
</dbReference>
<feature type="non-terminal residue" evidence="1">
    <location>
        <position position="55"/>
    </location>
</feature>
<protein>
    <submittedName>
        <fullName evidence="1">Uncharacterized protein</fullName>
    </submittedName>
</protein>
<evidence type="ECO:0000313" key="1">
    <source>
        <dbReference type="EMBL" id="RAH39936.1"/>
    </source>
</evidence>
<accession>A0ACD1FSH4</accession>
<reference evidence="1" key="1">
    <citation type="submission" date="2018-02" db="EMBL/GenBank/DDBJ databases">
        <title>The genomes of Aspergillus section Nigri reveals drivers in fungal speciation.</title>
        <authorList>
            <consortium name="DOE Joint Genome Institute"/>
            <person name="Vesth T.C."/>
            <person name="Nybo J."/>
            <person name="Theobald S."/>
            <person name="Brandl J."/>
            <person name="Frisvad J.C."/>
            <person name="Nielsen K.F."/>
            <person name="Lyhne E.K."/>
            <person name="Kogle M.E."/>
            <person name="Kuo A."/>
            <person name="Riley R."/>
            <person name="Clum A."/>
            <person name="Nolan M."/>
            <person name="Lipzen A."/>
            <person name="Salamov A."/>
            <person name="Henrissat B."/>
            <person name="Wiebenga A."/>
            <person name="De vries R.P."/>
            <person name="Grigoriev I.V."/>
            <person name="Mortensen U.H."/>
            <person name="Andersen M.R."/>
            <person name="Baker S.E."/>
        </authorList>
    </citation>
    <scope>NUCLEOTIDE SEQUENCE</scope>
    <source>
        <strain evidence="1">CBS 621.78</strain>
    </source>
</reference>